<accession>X1FR04</accession>
<dbReference type="AlphaFoldDB" id="X1FR04"/>
<sequence>MARCQVKGCNGTLRRIGKAKAECSVCGTIHKELTFGNWLVKGEYPRD</sequence>
<name>X1FR04_9ZZZZ</name>
<evidence type="ECO:0000313" key="1">
    <source>
        <dbReference type="EMBL" id="GAH23193.1"/>
    </source>
</evidence>
<dbReference type="EMBL" id="BARU01000638">
    <property type="protein sequence ID" value="GAH23193.1"/>
    <property type="molecule type" value="Genomic_DNA"/>
</dbReference>
<reference evidence="1" key="1">
    <citation type="journal article" date="2014" name="Front. Microbiol.">
        <title>High frequency of phylogenetically diverse reductive dehalogenase-homologous genes in deep subseafloor sedimentary metagenomes.</title>
        <authorList>
            <person name="Kawai M."/>
            <person name="Futagami T."/>
            <person name="Toyoda A."/>
            <person name="Takaki Y."/>
            <person name="Nishi S."/>
            <person name="Hori S."/>
            <person name="Arai W."/>
            <person name="Tsubouchi T."/>
            <person name="Morono Y."/>
            <person name="Uchiyama I."/>
            <person name="Ito T."/>
            <person name="Fujiyama A."/>
            <person name="Inagaki F."/>
            <person name="Takami H."/>
        </authorList>
    </citation>
    <scope>NUCLEOTIDE SEQUENCE</scope>
    <source>
        <strain evidence="1">Expedition CK06-06</strain>
    </source>
</reference>
<organism evidence="1">
    <name type="scientific">marine sediment metagenome</name>
    <dbReference type="NCBI Taxonomy" id="412755"/>
    <lineage>
        <taxon>unclassified sequences</taxon>
        <taxon>metagenomes</taxon>
        <taxon>ecological metagenomes</taxon>
    </lineage>
</organism>
<comment type="caution">
    <text evidence="1">The sequence shown here is derived from an EMBL/GenBank/DDBJ whole genome shotgun (WGS) entry which is preliminary data.</text>
</comment>
<protein>
    <submittedName>
        <fullName evidence="1">Uncharacterized protein</fullName>
    </submittedName>
</protein>
<proteinExistence type="predicted"/>
<gene>
    <name evidence="1" type="ORF">S03H2_02015</name>
</gene>